<keyword evidence="2" id="KW-1185">Reference proteome</keyword>
<dbReference type="InterPro" id="IPR025533">
    <property type="entry name" value="DUF4419"/>
</dbReference>
<evidence type="ECO:0000313" key="2">
    <source>
        <dbReference type="Proteomes" id="UP000521872"/>
    </source>
</evidence>
<gene>
    <name evidence="1" type="ORF">D9613_009794</name>
</gene>
<dbReference type="Pfam" id="PF14388">
    <property type="entry name" value="DUF4419"/>
    <property type="match status" value="1"/>
</dbReference>
<proteinExistence type="predicted"/>
<reference evidence="1 2" key="1">
    <citation type="submission" date="2019-12" db="EMBL/GenBank/DDBJ databases">
        <authorList>
            <person name="Floudas D."/>
            <person name="Bentzer J."/>
            <person name="Ahren D."/>
            <person name="Johansson T."/>
            <person name="Persson P."/>
            <person name="Tunlid A."/>
        </authorList>
    </citation>
    <scope>NUCLEOTIDE SEQUENCE [LARGE SCALE GENOMIC DNA]</scope>
    <source>
        <strain evidence="1 2">CBS 102.39</strain>
    </source>
</reference>
<dbReference type="PANTHER" id="PTHR31252:SF11">
    <property type="entry name" value="DUF4419 DOMAIN-CONTAINING PROTEIN"/>
    <property type="match status" value="1"/>
</dbReference>
<dbReference type="Gene3D" id="1.20.120.1060">
    <property type="match status" value="1"/>
</dbReference>
<dbReference type="EMBL" id="JAACJL010000017">
    <property type="protein sequence ID" value="KAF4618565.1"/>
    <property type="molecule type" value="Genomic_DNA"/>
</dbReference>
<accession>A0A8H4QXM2</accession>
<comment type="caution">
    <text evidence="1">The sequence shown here is derived from an EMBL/GenBank/DDBJ whole genome shotgun (WGS) entry which is preliminary data.</text>
</comment>
<protein>
    <submittedName>
        <fullName evidence="1">Uncharacterized protein</fullName>
    </submittedName>
</protein>
<evidence type="ECO:0000313" key="1">
    <source>
        <dbReference type="EMBL" id="KAF4618565.1"/>
    </source>
</evidence>
<dbReference type="Proteomes" id="UP000521872">
    <property type="component" value="Unassembled WGS sequence"/>
</dbReference>
<dbReference type="PANTHER" id="PTHR31252">
    <property type="entry name" value="DUF4419 DOMAIN-CONTAINING PROTEIN"/>
    <property type="match status" value="1"/>
</dbReference>
<dbReference type="AlphaFoldDB" id="A0A8H4QXM2"/>
<name>A0A8H4QXM2_9AGAR</name>
<organism evidence="1 2">
    <name type="scientific">Agrocybe pediades</name>
    <dbReference type="NCBI Taxonomy" id="84607"/>
    <lineage>
        <taxon>Eukaryota</taxon>
        <taxon>Fungi</taxon>
        <taxon>Dikarya</taxon>
        <taxon>Basidiomycota</taxon>
        <taxon>Agaricomycotina</taxon>
        <taxon>Agaricomycetes</taxon>
        <taxon>Agaricomycetidae</taxon>
        <taxon>Agaricales</taxon>
        <taxon>Agaricineae</taxon>
        <taxon>Strophariaceae</taxon>
        <taxon>Agrocybe</taxon>
    </lineage>
</organism>
<sequence length="374" mass="42100">MPVTFKVATHEANKVKHSYALKNADELLATTRDRRASKTTRSKELLQSSLAHPDFSRITATHNGFVNTVVDAYNEHHHLVLRPDDVWIAILGQFNIYVNAHAEDLRNHFVAHEGKKRLVVEAVGTRYTVDFGSLAQQMTDLIHKNVVDNDLKDWILPDFSTTTKSDTVTCAVLMMATLKAYFDYTMHLTCGIPSVTLDGDRSDWVKILERIDKLDAFGEEPKAWANLLRPILRRFVSAFDGEPDLDFWGKVCHHYNNFSGPSYLSGWITAFCVWSSKGKWQGPKLSPDARAYMPEGPLKLQLDGINYGFIQSGYVPTGFCEVDVNLNDNGEIFDCMMVSGHVARLTTGDDLDTVRPMPAWFMFIKEGSEDSSGN</sequence>